<accession>A0ABS7HQ51</accession>
<dbReference type="EMBL" id="JAEUAW010000012">
    <property type="protein sequence ID" value="MBW9094998.1"/>
    <property type="molecule type" value="Genomic_DNA"/>
</dbReference>
<sequence>MAEQPSSIEILHRFRAPRDVVWSAWTDPELVGRWWGSDPDGVVTAATLDVRVGGRFAVSFQDASGDEHTSEGTYLHVEAPAALGFTWSWVSEPGNTSRVSVSLSADGSDTEMRFVHSELRGTSEHDYAAGWRRTFAKLDRALADAR</sequence>
<dbReference type="InterPro" id="IPR023393">
    <property type="entry name" value="START-like_dom_sf"/>
</dbReference>
<name>A0ABS7HQ51_9MICO</name>
<organism evidence="3 4">
    <name type="scientific">Microbacterium jejuense</name>
    <dbReference type="NCBI Taxonomy" id="1263637"/>
    <lineage>
        <taxon>Bacteria</taxon>
        <taxon>Bacillati</taxon>
        <taxon>Actinomycetota</taxon>
        <taxon>Actinomycetes</taxon>
        <taxon>Micrococcales</taxon>
        <taxon>Microbacteriaceae</taxon>
        <taxon>Microbacterium</taxon>
    </lineage>
</organism>
<evidence type="ECO:0000313" key="4">
    <source>
        <dbReference type="Proteomes" id="UP001196843"/>
    </source>
</evidence>
<keyword evidence="4" id="KW-1185">Reference proteome</keyword>
<proteinExistence type="inferred from homology"/>
<comment type="caution">
    <text evidence="3">The sequence shown here is derived from an EMBL/GenBank/DDBJ whole genome shotgun (WGS) entry which is preliminary data.</text>
</comment>
<evidence type="ECO:0000259" key="2">
    <source>
        <dbReference type="Pfam" id="PF08327"/>
    </source>
</evidence>
<evidence type="ECO:0000256" key="1">
    <source>
        <dbReference type="ARBA" id="ARBA00006817"/>
    </source>
</evidence>
<dbReference type="Proteomes" id="UP001196843">
    <property type="component" value="Unassembled WGS sequence"/>
</dbReference>
<gene>
    <name evidence="3" type="ORF">JNB62_15020</name>
</gene>
<dbReference type="InterPro" id="IPR013538">
    <property type="entry name" value="ASHA1/2-like_C"/>
</dbReference>
<evidence type="ECO:0000313" key="3">
    <source>
        <dbReference type="EMBL" id="MBW9094998.1"/>
    </source>
</evidence>
<dbReference type="RefSeq" id="WP_220301704.1">
    <property type="nucleotide sequence ID" value="NZ_JAEUAW010000012.1"/>
</dbReference>
<dbReference type="CDD" id="cd07814">
    <property type="entry name" value="SRPBCC_CalC_Aha1-like"/>
    <property type="match status" value="1"/>
</dbReference>
<comment type="similarity">
    <text evidence="1">Belongs to the AHA1 family.</text>
</comment>
<dbReference type="Gene3D" id="3.30.530.20">
    <property type="match status" value="1"/>
</dbReference>
<feature type="domain" description="Activator of Hsp90 ATPase homologue 1/2-like C-terminal" evidence="2">
    <location>
        <begin position="15"/>
        <end position="142"/>
    </location>
</feature>
<protein>
    <submittedName>
        <fullName evidence="3">SRPBCC domain-containing protein</fullName>
    </submittedName>
</protein>
<dbReference type="SUPFAM" id="SSF55961">
    <property type="entry name" value="Bet v1-like"/>
    <property type="match status" value="1"/>
</dbReference>
<dbReference type="Pfam" id="PF08327">
    <property type="entry name" value="AHSA1"/>
    <property type="match status" value="1"/>
</dbReference>
<reference evidence="3 4" key="1">
    <citation type="journal article" date="2021" name="MBio">
        <title>Poor Competitiveness of Bradyrhizobium in Pigeon Pea Root Colonization in Indian Soils.</title>
        <authorList>
            <person name="Chalasani D."/>
            <person name="Basu A."/>
            <person name="Pullabhotla S.V.S.R.N."/>
            <person name="Jorrin B."/>
            <person name="Neal A.L."/>
            <person name="Poole P.S."/>
            <person name="Podile A.R."/>
            <person name="Tkacz A."/>
        </authorList>
    </citation>
    <scope>NUCLEOTIDE SEQUENCE [LARGE SCALE GENOMIC DNA]</scope>
    <source>
        <strain evidence="3 4">HU14</strain>
    </source>
</reference>